<reference evidence="2" key="1">
    <citation type="submission" date="2023-06" db="EMBL/GenBank/DDBJ databases">
        <title>Robiginitalea aurantiacus sp. nov. and Algoriphagus sediminis sp. nov., isolated from coastal sediment.</title>
        <authorList>
            <person name="Zhou Z.Y."/>
            <person name="An J."/>
            <person name="Jia Y.W."/>
            <person name="Du Z.J."/>
        </authorList>
    </citation>
    <scope>NUCLEOTIDE SEQUENCE</scope>
    <source>
        <strain evidence="2">M39</strain>
    </source>
</reference>
<dbReference type="CDD" id="cd00144">
    <property type="entry name" value="MPP_PPP_family"/>
    <property type="match status" value="1"/>
</dbReference>
<dbReference type="SUPFAM" id="SSF56300">
    <property type="entry name" value="Metallo-dependent phosphatases"/>
    <property type="match status" value="1"/>
</dbReference>
<proteinExistence type="predicted"/>
<dbReference type="InterPro" id="IPR029052">
    <property type="entry name" value="Metallo-depent_PP-like"/>
</dbReference>
<evidence type="ECO:0000259" key="1">
    <source>
        <dbReference type="Pfam" id="PF00149"/>
    </source>
</evidence>
<gene>
    <name evidence="2" type="ORF">QU605_07215</name>
</gene>
<keyword evidence="3" id="KW-1185">Reference proteome</keyword>
<dbReference type="PANTHER" id="PTHR42850">
    <property type="entry name" value="METALLOPHOSPHOESTERASE"/>
    <property type="match status" value="1"/>
</dbReference>
<dbReference type="GO" id="GO:0016787">
    <property type="term" value="F:hydrolase activity"/>
    <property type="evidence" value="ECO:0007669"/>
    <property type="project" value="UniProtKB-KW"/>
</dbReference>
<dbReference type="Gene3D" id="3.60.21.10">
    <property type="match status" value="1"/>
</dbReference>
<feature type="domain" description="Calcineurin-like phosphoesterase" evidence="1">
    <location>
        <begin position="1"/>
        <end position="188"/>
    </location>
</feature>
<dbReference type="EMBL" id="JAUDUY010000003">
    <property type="protein sequence ID" value="MDM9631252.1"/>
    <property type="molecule type" value="Genomic_DNA"/>
</dbReference>
<organism evidence="2 3">
    <name type="scientific">Robiginitalea aurantiaca</name>
    <dbReference type="NCBI Taxonomy" id="3056915"/>
    <lineage>
        <taxon>Bacteria</taxon>
        <taxon>Pseudomonadati</taxon>
        <taxon>Bacteroidota</taxon>
        <taxon>Flavobacteriia</taxon>
        <taxon>Flavobacteriales</taxon>
        <taxon>Flavobacteriaceae</taxon>
        <taxon>Robiginitalea</taxon>
    </lineage>
</organism>
<dbReference type="EC" id="3.1.-.-" evidence="2"/>
<comment type="caution">
    <text evidence="2">The sequence shown here is derived from an EMBL/GenBank/DDBJ whole genome shotgun (WGS) entry which is preliminary data.</text>
</comment>
<dbReference type="InterPro" id="IPR004843">
    <property type="entry name" value="Calcineurin-like_PHP"/>
</dbReference>
<evidence type="ECO:0000313" key="3">
    <source>
        <dbReference type="Proteomes" id="UP001174839"/>
    </source>
</evidence>
<dbReference type="RefSeq" id="WP_289724614.1">
    <property type="nucleotide sequence ID" value="NZ_JAUDUY010000003.1"/>
</dbReference>
<keyword evidence="2" id="KW-0378">Hydrolase</keyword>
<protein>
    <submittedName>
        <fullName evidence="2">Metallophosphoesterase family protein</fullName>
        <ecNumber evidence="2">3.1.-.-</ecNumber>
    </submittedName>
</protein>
<name>A0ABT7WEA6_9FLAO</name>
<evidence type="ECO:0000313" key="2">
    <source>
        <dbReference type="EMBL" id="MDM9631252.1"/>
    </source>
</evidence>
<dbReference type="InterPro" id="IPR050126">
    <property type="entry name" value="Ap4A_hydrolase"/>
</dbReference>
<dbReference type="Proteomes" id="UP001174839">
    <property type="component" value="Unassembled WGS sequence"/>
</dbReference>
<dbReference type="PANTHER" id="PTHR42850:SF4">
    <property type="entry name" value="ZINC-DEPENDENT ENDOPOLYPHOSPHATASE"/>
    <property type="match status" value="1"/>
</dbReference>
<sequence>MRTYVIGDIHGGLKALMEVLYQARPDPDDTLIFLGDYVDGWSDAANTLDFLMELRQGFKCLFIRGNHDELCLRWLKEGKENPLWLQAGGEATQKSYTGIGSATRKAHIDFLESLQDYYLDEGNRLYVHAGFTNPKGVAHEYFSKNFYWDRTLWEMALALNPDLLSNDVVYPSRLKCYHEIFIGHTALTKIGITVPYRRGNVWNVDTGAAHKGPLSILEVASKKVWQSTPVHLLYPEEAGRN</sequence>
<accession>A0ABT7WEA6</accession>
<dbReference type="Pfam" id="PF00149">
    <property type="entry name" value="Metallophos"/>
    <property type="match status" value="1"/>
</dbReference>